<reference evidence="1" key="1">
    <citation type="submission" date="2017-09" db="EMBL/GenBank/DDBJ databases">
        <title>FDA dAtabase for Regulatory Grade micrObial Sequences (FDA-ARGOS): Supporting development and validation of Infectious Disease Dx tests.</title>
        <authorList>
            <person name="Minogue T."/>
            <person name="Wolcott M."/>
            <person name="Wasieloski L."/>
            <person name="Aguilar W."/>
            <person name="Moore D."/>
            <person name="Tallon L.J."/>
            <person name="Sadzewicz L."/>
            <person name="Ott S."/>
            <person name="Zhao X."/>
            <person name="Nagaraj S."/>
            <person name="Vavikolanu K."/>
            <person name="Aluvathingal J."/>
            <person name="Nadendla S."/>
            <person name="Sichtig H."/>
        </authorList>
    </citation>
    <scope>NUCLEOTIDE SEQUENCE</scope>
    <source>
        <strain evidence="1">FDAARGOS_387</strain>
    </source>
</reference>
<dbReference type="Proteomes" id="UP000224974">
    <property type="component" value="Unassembled WGS sequence"/>
</dbReference>
<protein>
    <submittedName>
        <fullName evidence="1">DUF2492 domain-containing protein</fullName>
    </submittedName>
    <submittedName>
        <fullName evidence="2">Putative metal-binding protein</fullName>
    </submittedName>
</protein>
<evidence type="ECO:0000313" key="4">
    <source>
        <dbReference type="Proteomes" id="UP000373449"/>
    </source>
</evidence>
<dbReference type="OrthoDB" id="285410at2"/>
<evidence type="ECO:0000313" key="2">
    <source>
        <dbReference type="EMBL" id="VFS51838.1"/>
    </source>
</evidence>
<gene>
    <name evidence="1" type="ORF">CRN84_19995</name>
    <name evidence="2" type="ORF">NCTC12282_05489</name>
</gene>
<accession>A0A2C6DM98</accession>
<evidence type="ECO:0000313" key="1">
    <source>
        <dbReference type="EMBL" id="PHI31458.1"/>
    </source>
</evidence>
<dbReference type="Proteomes" id="UP000373449">
    <property type="component" value="Unassembled WGS sequence"/>
</dbReference>
<dbReference type="RefSeq" id="WP_029094131.1">
    <property type="nucleotide sequence ID" value="NZ_BRLG01000005.1"/>
</dbReference>
<dbReference type="Pfam" id="PF10678">
    <property type="entry name" value="DUF2492"/>
    <property type="match status" value="1"/>
</dbReference>
<evidence type="ECO:0000313" key="3">
    <source>
        <dbReference type="Proteomes" id="UP000224974"/>
    </source>
</evidence>
<dbReference type="EMBL" id="CAADJA010000002">
    <property type="protein sequence ID" value="VFS51838.1"/>
    <property type="molecule type" value="Genomic_DNA"/>
</dbReference>
<dbReference type="NCBIfam" id="TIGR03853">
    <property type="entry name" value="matur_matur"/>
    <property type="match status" value="1"/>
</dbReference>
<reference evidence="2 4" key="3">
    <citation type="submission" date="2019-03" db="EMBL/GenBank/DDBJ databases">
        <authorList>
            <consortium name="Pathogen Informatics"/>
        </authorList>
    </citation>
    <scope>NUCLEOTIDE SEQUENCE [LARGE SCALE GENOMIC DNA]</scope>
    <source>
        <strain evidence="2 4">NCTC12282</strain>
    </source>
</reference>
<dbReference type="EMBL" id="PDDX01000001">
    <property type="protein sequence ID" value="PHI31458.1"/>
    <property type="molecule type" value="Genomic_DNA"/>
</dbReference>
<reference evidence="3" key="2">
    <citation type="submission" date="2017-09" db="EMBL/GenBank/DDBJ databases">
        <title>FDA dAtabase for Regulatory Grade micrObial Sequences (FDA-ARGOS): Supporting development and validation of Infectious Disease Dx tests.</title>
        <authorList>
            <person name="Minogue T."/>
            <person name="Wolcott M."/>
            <person name="Wasieloski L."/>
            <person name="Aguilar W."/>
            <person name="Moore D."/>
            <person name="Tallon L."/>
            <person name="Sadzewicz L."/>
            <person name="Ott S."/>
            <person name="Zhao X."/>
            <person name="Nagaraj S."/>
            <person name="Vavikolanu K."/>
            <person name="Aluvathingal J."/>
            <person name="Nadendla S."/>
            <person name="Sichtig H."/>
        </authorList>
    </citation>
    <scope>NUCLEOTIDE SEQUENCE [LARGE SCALE GENOMIC DNA]</scope>
    <source>
        <strain evidence="3">FDAARGOS_387</strain>
    </source>
</reference>
<dbReference type="InterPro" id="IPR019620">
    <property type="entry name" value="Metal-bd_prot_put"/>
</dbReference>
<sequence length="79" mass="8547">MSSIHGHQVLEMMITSDQPYSTASLIDAITQRFGPDARFHTCSAQDLTAAALVDFLAAKGKFIPTDDGFTTSTSKICQH</sequence>
<keyword evidence="3" id="KW-1185">Reference proteome</keyword>
<proteinExistence type="predicted"/>
<organism evidence="1 3">
    <name type="scientific">Budvicia aquatica</name>
    <dbReference type="NCBI Taxonomy" id="82979"/>
    <lineage>
        <taxon>Bacteria</taxon>
        <taxon>Pseudomonadati</taxon>
        <taxon>Pseudomonadota</taxon>
        <taxon>Gammaproteobacteria</taxon>
        <taxon>Enterobacterales</taxon>
        <taxon>Budviciaceae</taxon>
        <taxon>Budvicia</taxon>
    </lineage>
</organism>
<name>A0A2C6DM98_9GAMM</name>
<dbReference type="STRING" id="1111728.GCA_000427805_01007"/>
<dbReference type="AlphaFoldDB" id="A0A2C6DM98"/>